<feature type="transmembrane region" description="Helical" evidence="6">
    <location>
        <begin position="494"/>
        <end position="518"/>
    </location>
</feature>
<dbReference type="GO" id="GO:0022857">
    <property type="term" value="F:transmembrane transporter activity"/>
    <property type="evidence" value="ECO:0007669"/>
    <property type="project" value="UniProtKB-UniRule"/>
</dbReference>
<comment type="function">
    <text evidence="6">Choline transporter.</text>
</comment>
<name>A0A815YFC6_9BILA</name>
<comment type="subcellular location">
    <subcellularLocation>
        <location evidence="6">Cell membrane</location>
        <topology evidence="6">Multi-pass membrane protein</topology>
    </subcellularLocation>
    <subcellularLocation>
        <location evidence="1">Membrane</location>
        <topology evidence="1">Multi-pass membrane protein</topology>
    </subcellularLocation>
</comment>
<evidence type="ECO:0000256" key="7">
    <source>
        <dbReference type="SAM" id="MobiDB-lite"/>
    </source>
</evidence>
<dbReference type="PANTHER" id="PTHR12385">
    <property type="entry name" value="CHOLINE TRANSPORTER-LIKE (SLC FAMILY 44)"/>
    <property type="match status" value="1"/>
</dbReference>
<dbReference type="EMBL" id="CAJNOW010009786">
    <property type="protein sequence ID" value="CAF1570030.1"/>
    <property type="molecule type" value="Genomic_DNA"/>
</dbReference>
<proteinExistence type="inferred from homology"/>
<comment type="caution">
    <text evidence="8">The sequence shown here is derived from an EMBL/GenBank/DDBJ whole genome shotgun (WGS) entry which is preliminary data.</text>
</comment>
<reference evidence="8" key="1">
    <citation type="submission" date="2021-02" db="EMBL/GenBank/DDBJ databases">
        <authorList>
            <person name="Nowell W R."/>
        </authorList>
    </citation>
    <scope>NUCLEOTIDE SEQUENCE</scope>
</reference>
<dbReference type="Proteomes" id="UP000663834">
    <property type="component" value="Unassembled WGS sequence"/>
</dbReference>
<evidence type="ECO:0000256" key="4">
    <source>
        <dbReference type="ARBA" id="ARBA00022989"/>
    </source>
</evidence>
<keyword evidence="5 6" id="KW-0472">Membrane</keyword>
<keyword evidence="4 6" id="KW-1133">Transmembrane helix</keyword>
<dbReference type="InterPro" id="IPR007603">
    <property type="entry name" value="Choline_transptr-like"/>
</dbReference>
<dbReference type="OrthoDB" id="10026418at2759"/>
<evidence type="ECO:0000256" key="5">
    <source>
        <dbReference type="ARBA" id="ARBA00023136"/>
    </source>
</evidence>
<evidence type="ECO:0000313" key="8">
    <source>
        <dbReference type="EMBL" id="CAF1570030.1"/>
    </source>
</evidence>
<feature type="transmembrane region" description="Helical" evidence="6">
    <location>
        <begin position="313"/>
        <end position="329"/>
    </location>
</feature>
<feature type="transmembrane region" description="Helical" evidence="6">
    <location>
        <begin position="194"/>
        <end position="220"/>
    </location>
</feature>
<accession>A0A815YFC6</accession>
<evidence type="ECO:0000256" key="2">
    <source>
        <dbReference type="ARBA" id="ARBA00007168"/>
    </source>
</evidence>
<gene>
    <name evidence="8" type="ORF">KQP761_LOCUS19086</name>
</gene>
<feature type="transmembrane region" description="Helical" evidence="6">
    <location>
        <begin position="465"/>
        <end position="487"/>
    </location>
</feature>
<dbReference type="PANTHER" id="PTHR12385:SF4">
    <property type="entry name" value="PROTEIN PNS1"/>
    <property type="match status" value="1"/>
</dbReference>
<feature type="transmembrane region" description="Helical" evidence="6">
    <location>
        <begin position="97"/>
        <end position="119"/>
    </location>
</feature>
<evidence type="ECO:0000256" key="1">
    <source>
        <dbReference type="ARBA" id="ARBA00004141"/>
    </source>
</evidence>
<organism evidence="8 9">
    <name type="scientific">Rotaria magnacalcarata</name>
    <dbReference type="NCBI Taxonomy" id="392030"/>
    <lineage>
        <taxon>Eukaryota</taxon>
        <taxon>Metazoa</taxon>
        <taxon>Spiralia</taxon>
        <taxon>Gnathifera</taxon>
        <taxon>Rotifera</taxon>
        <taxon>Eurotatoria</taxon>
        <taxon>Bdelloidea</taxon>
        <taxon>Philodinida</taxon>
        <taxon>Philodinidae</taxon>
        <taxon>Rotaria</taxon>
    </lineage>
</organism>
<protein>
    <recommendedName>
        <fullName evidence="6">Choline transporter-like protein</fullName>
    </recommendedName>
</protein>
<feature type="region of interest" description="Disordered" evidence="7">
    <location>
        <begin position="285"/>
        <end position="304"/>
    </location>
</feature>
<evidence type="ECO:0000313" key="9">
    <source>
        <dbReference type="Proteomes" id="UP000663834"/>
    </source>
</evidence>
<feature type="transmembrane region" description="Helical" evidence="6">
    <location>
        <begin position="48"/>
        <end position="77"/>
    </location>
</feature>
<dbReference type="Pfam" id="PF04515">
    <property type="entry name" value="Choline_transpo"/>
    <property type="match status" value="1"/>
</dbReference>
<dbReference type="AlphaFoldDB" id="A0A815YFC6"/>
<feature type="transmembrane region" description="Helical" evidence="6">
    <location>
        <begin position="131"/>
        <end position="149"/>
    </location>
</feature>
<sequence length="577" mass="64443">MTDKGMFNDSVAVNIPLKSDDDTEANINNDPPAYQNPHLNFNNGWKDLGFAIVFAIHIIVVIVVGLVLGLPIVLQHMKQISLEKPFRLSADFDIKPFAYSLSGAAAVGGLLSFLTLFALQLCAGHFIKCSFFILIMMQILLGVALFFVFPPLCVIPGVFIFFTLIFISCVRKRITFAEAHLQAGCASLRSHPSLVLVAVLMLIVEFLWFIFWCLMFMGVIRALNIDLTTNKVNMTSNQTQPATIYGLSTKTTPIRAPTFRMNETRKTTDNTPYWMKEGTKKKRINSYSNDEQSQHMNTSQDLTSNTEQGNSGFIYKIVVFFLLLSWYWGAITFGNIINFITACTVGDWWFSNDDSGLYTMSNSIKRAFTRNLGTICFGSLFQAIIKALRFFTGDGRKKSIIAYIIDCILQIIEKLIGYLNDWAFTFAALTGEGFVQASRSFIKLFKQRGWTAIINDSIVGTTLMFINLGIGIISAAAGGSIIYITMIQSPEKHIAVICVSLISFVIGIFMSSIITTLLTSCVRTVFVCFALNPAALGATHPEHLEKLTKVWHKFYPEEFTTSGYANQFKEPPVYSQC</sequence>
<dbReference type="GO" id="GO:0005886">
    <property type="term" value="C:plasma membrane"/>
    <property type="evidence" value="ECO:0007669"/>
    <property type="project" value="UniProtKB-SubCell"/>
</dbReference>
<evidence type="ECO:0000256" key="6">
    <source>
        <dbReference type="RuleBase" id="RU368066"/>
    </source>
</evidence>
<evidence type="ECO:0000256" key="3">
    <source>
        <dbReference type="ARBA" id="ARBA00022692"/>
    </source>
</evidence>
<keyword evidence="3 6" id="KW-0812">Transmembrane</keyword>
<comment type="similarity">
    <text evidence="2 6">Belongs to the CTL (choline transporter-like) family.</text>
</comment>